<sequence length="39" mass="4319">MVLPFTSKAAETVPVTNEPPRVLTEEEQILLSIDKGVHE</sequence>
<dbReference type="Proteomes" id="UP000663873">
    <property type="component" value="Unassembled WGS sequence"/>
</dbReference>
<evidence type="ECO:0000313" key="1">
    <source>
        <dbReference type="EMBL" id="CAF4969519.1"/>
    </source>
</evidence>
<comment type="caution">
    <text evidence="1">The sequence shown here is derived from an EMBL/GenBank/DDBJ whole genome shotgun (WGS) entry which is preliminary data.</text>
</comment>
<dbReference type="AlphaFoldDB" id="A0A821YTJ8"/>
<dbReference type="EMBL" id="CAJOBP010098600">
    <property type="protein sequence ID" value="CAF4969519.1"/>
    <property type="molecule type" value="Genomic_DNA"/>
</dbReference>
<name>A0A821YTJ8_9BILA</name>
<evidence type="ECO:0000313" key="2">
    <source>
        <dbReference type="Proteomes" id="UP000663873"/>
    </source>
</evidence>
<accession>A0A821YTJ8</accession>
<organism evidence="1 2">
    <name type="scientific">Rotaria socialis</name>
    <dbReference type="NCBI Taxonomy" id="392032"/>
    <lineage>
        <taxon>Eukaryota</taxon>
        <taxon>Metazoa</taxon>
        <taxon>Spiralia</taxon>
        <taxon>Gnathifera</taxon>
        <taxon>Rotifera</taxon>
        <taxon>Eurotatoria</taxon>
        <taxon>Bdelloidea</taxon>
        <taxon>Philodinida</taxon>
        <taxon>Philodinidae</taxon>
        <taxon>Rotaria</taxon>
    </lineage>
</organism>
<proteinExistence type="predicted"/>
<keyword evidence="2" id="KW-1185">Reference proteome</keyword>
<gene>
    <name evidence="1" type="ORF">UJA718_LOCUS48682</name>
</gene>
<protein>
    <submittedName>
        <fullName evidence="1">Uncharacterized protein</fullName>
    </submittedName>
</protein>
<reference evidence="1" key="1">
    <citation type="submission" date="2021-02" db="EMBL/GenBank/DDBJ databases">
        <authorList>
            <person name="Nowell W R."/>
        </authorList>
    </citation>
    <scope>NUCLEOTIDE SEQUENCE</scope>
</reference>
<feature type="non-terminal residue" evidence="1">
    <location>
        <position position="39"/>
    </location>
</feature>